<keyword evidence="3" id="KW-0812">Transmembrane</keyword>
<evidence type="ECO:0000259" key="4">
    <source>
        <dbReference type="Pfam" id="PF05970"/>
    </source>
</evidence>
<feature type="region of interest" description="Disordered" evidence="2">
    <location>
        <begin position="1"/>
        <end position="97"/>
    </location>
</feature>
<feature type="region of interest" description="Disordered" evidence="2">
    <location>
        <begin position="2050"/>
        <end position="2103"/>
    </location>
</feature>
<feature type="domain" description="Helitron helicase-like" evidence="5">
    <location>
        <begin position="1074"/>
        <end position="1270"/>
    </location>
</feature>
<comment type="catalytic activity">
    <reaction evidence="1">
        <text>ATP + H2O = ADP + phosphate + H(+)</text>
        <dbReference type="Rhea" id="RHEA:13065"/>
        <dbReference type="ChEBI" id="CHEBI:15377"/>
        <dbReference type="ChEBI" id="CHEBI:15378"/>
        <dbReference type="ChEBI" id="CHEBI:30616"/>
        <dbReference type="ChEBI" id="CHEBI:43474"/>
        <dbReference type="ChEBI" id="CHEBI:456216"/>
        <dbReference type="EC" id="5.6.2.3"/>
    </reaction>
</comment>
<feature type="domain" description="DNA helicase Pif1-like DEAD-box helicase" evidence="4">
    <location>
        <begin position="1679"/>
        <end position="1859"/>
    </location>
</feature>
<keyword evidence="1" id="KW-0378">Hydrolase</keyword>
<feature type="compositionally biased region" description="Polar residues" evidence="2">
    <location>
        <begin position="684"/>
        <end position="697"/>
    </location>
</feature>
<feature type="compositionally biased region" description="Low complexity" evidence="2">
    <location>
        <begin position="660"/>
        <end position="671"/>
    </location>
</feature>
<dbReference type="Pfam" id="PF05970">
    <property type="entry name" value="PIF1"/>
    <property type="match status" value="1"/>
</dbReference>
<keyword evidence="1" id="KW-0067">ATP-binding</keyword>
<feature type="transmembrane region" description="Helical" evidence="3">
    <location>
        <begin position="460"/>
        <end position="480"/>
    </location>
</feature>
<dbReference type="CDD" id="cd18809">
    <property type="entry name" value="SF1_C_RecD"/>
    <property type="match status" value="1"/>
</dbReference>
<keyword evidence="3" id="KW-0472">Membrane</keyword>
<dbReference type="RefSeq" id="XP_001222896.1">
    <property type="nucleotide sequence ID" value="XM_001222895.1"/>
</dbReference>
<dbReference type="InterPro" id="IPR051055">
    <property type="entry name" value="PIF1_helicase"/>
</dbReference>
<dbReference type="PANTHER" id="PTHR47642">
    <property type="entry name" value="ATP-DEPENDENT DNA HELICASE"/>
    <property type="match status" value="1"/>
</dbReference>
<comment type="similarity">
    <text evidence="1">Belongs to the helicase family.</text>
</comment>
<dbReference type="Pfam" id="PF14214">
    <property type="entry name" value="Helitron_like_N"/>
    <property type="match status" value="1"/>
</dbReference>
<sequence length="2103" mass="234569">MVHGTQATHAAARAAAPTNTSRPNFSRTRRSRASGSFHAGAPFPIPSPYDEPVPASNRTRRRSAVRQLLRRQSTAKYHTFPTPPPDAPSDDQRSPQEPKAWYKRLFRPFNHASNPEQDSADGLPRNAPGADEDGHRDRRRQLADSDTYSADEDITPLPWEQLGLLALLSLAEQTALNSIGPYLPTMVASFDEIPGRVMRVYTSASSHRPLPWQQAGHQLLWGYLSDRRGTQADHAASLGSITGPALGGLLVGLSRKDKYPFLAPNIVDAALLLSSVVVLAIWFDETLGSADRAAAGPGLGWFKRVREWCSARWGTAPSNFRGEGRQLSGPMRTALGGLDTHPDCEDEVFGSEDEQQELLSPQGSQHADGDSKGAEGQESAFRELRNRNTLAVLGTYLVFQLANISFNSLYPIFASSPPPTGRQLGPGIIGVSLSLAGLATIFFQLFAFQKLKTRIGNLGTYRYSLLGMAISMALMPWVNHLDDEPILGLGTGKTWLYGELGVILVLKNICAVGGLSSVMLLTHLSRRGDWLTALGERPESDRMQKRRSGGTSSIAPASGNFSAHFQQMAGVGAADAPGRSGDSGNRGNGAGDTIAGPSTMICFRCNTRRPVSMFYAQLRAKPSSSSSPSLSQLDSSRPAPTTPGAGGPPLVTPEVRQGHSSGSFLPSGRSSVHSSQYDGDDVPNNFSSSQLPSSLIPASQLPPRPARGRPLSVRPIPARDLTAPDPPFEPGVTPLDTIAVTSEDARLIKSFHQQLTDDKMELCGRCQHRWFDMKLRDFNGVAVCHTCQRRDFPYLREQADQPPLPYFYSAANNLDFGDVPPQLARLGELTPVEEMLIARVHVHIQVLTVRGAQYKYRGHVVHFLRDVGKVYGQLPCLARDLDVIILRPANTANHPHLQRQFRRQFVVRRKVVTAWLLFLRAHHPGYRDIEVDQAALQALPERGDLMDQLPIHEVEDAAVSLEDAVEDVDFDDQEAAAVPNMVVSERELDMLRAELAGEPHVHNPMEFQPRRQSPPPDEAPPAQDHIVVPEIRSTPLSEFNRSQALLSLAFPSLYPEGKAEFVLPRQRSIEYGDYLQHALKWRDGRFARHPRFRFVAFNTRMRRQISARSAFFVKRHEQLNPEPVNIDTLKEALRNETPDGKRLLDSIVRWTGSIRGTKAYWGVKLQELLAMAFALKCPSAFITFSAADNHWQSLHQHMPRFEEWLAAEELQRMRISVANLRDNPHIAAYHFHRRLQLFTTLVMKQKFNLTELWQRYEWQGRGSPHSHGLYWFLEAPLPEVTSEAARQQFAEFWGIHVHAVNPEAGRQMPPGESNPLRAIPTVDSELSFAQLSKVVNRVQRHHCNTSYCLRKKKTPRQPLDASPAPAPQSELACRFYFPRPEHQEAIMMNKIAAERDYPAQEIAHHLLELQLVHCSRQILKVDCRSPEAQRQYIIHDETVQETLSIYTKYLGREDTEDWGGISYFQFLTKVNFSKKPWRHWQAPAKDRVLRYFPKYKQETQRDDFCRMKLTLHHPHRHHDELKIVDGVPFASYSAAYRYCLENHSHEDDYYGVMADGHEEEFQEASDEDEEPPDAANPIPWDELARELPRRGPETEDIELLGNRPQDLTKDWGSHVGTRPYWLSNQLWKETKLAHPLGFDVGDFPDGAEDTLSPHQRLIYDMVMTHDQQTVDGLHPPPLRLNIDGRGGSGKSYAIKLISAHLYKRAVQQARPDAENIVIRSAPTGVAANGIQGTTLHSLLRLPVGIVAFEPLSPPDVAAAQARLQSLKYLVIDEKSMISLKTMGFIDNRLRQIFPRSNEPFGGVSILLMGDFYQLPPVRGKPLYSPAQLVEPLEITGRNAYQALNQTIELTVAQRQRGADQEAFRAALEGLRNNQPTQVTNYNLDHMVALQQPCRQVVAKHTGLGAETVPASDAGNLHYKLPLCIGARVMLTENIWTPAGLVNGALGTVRDIAWAAGVDWRQEAPNIVAVEFDSYEGPPMCPAGFSVEGAPQGVNYANVVPIFQSLREFPKGRIVCTRKQFPLTIAYAITVHKSQGMTVEKAVVDISERDFQPGLSSPQRPYFNLTPPTSSQRHSDSTGTASQSPTAPSDRPEHLLRVLPSLTA</sequence>
<feature type="region of interest" description="Disordered" evidence="2">
    <location>
        <begin position="570"/>
        <end position="593"/>
    </location>
</feature>
<protein>
    <recommendedName>
        <fullName evidence="1">ATP-dependent DNA helicase</fullName>
        <ecNumber evidence="1">5.6.2.3</ecNumber>
    </recommendedName>
</protein>
<name>Q2H3G4_CHAGB</name>
<feature type="region of interest" description="Disordered" evidence="2">
    <location>
        <begin position="535"/>
        <end position="557"/>
    </location>
</feature>
<dbReference type="InParanoid" id="Q2H3G4"/>
<dbReference type="EC" id="5.6.2.3" evidence="1"/>
<dbReference type="HOGENOM" id="CLU_232350_0_0_1"/>
<evidence type="ECO:0000259" key="5">
    <source>
        <dbReference type="Pfam" id="PF14214"/>
    </source>
</evidence>
<feature type="compositionally biased region" description="Low complexity" evidence="2">
    <location>
        <begin position="622"/>
        <end position="643"/>
    </location>
</feature>
<feature type="transmembrane region" description="Helical" evidence="3">
    <location>
        <begin position="425"/>
        <end position="448"/>
    </location>
</feature>
<dbReference type="GO" id="GO:0005524">
    <property type="term" value="F:ATP binding"/>
    <property type="evidence" value="ECO:0007669"/>
    <property type="project" value="UniProtKB-KW"/>
</dbReference>
<feature type="region of interest" description="Disordered" evidence="2">
    <location>
        <begin position="110"/>
        <end position="153"/>
    </location>
</feature>
<dbReference type="Gene3D" id="1.20.1250.20">
    <property type="entry name" value="MFS general substrate transporter like domains"/>
    <property type="match status" value="1"/>
</dbReference>
<dbReference type="Pfam" id="PF20209">
    <property type="entry name" value="DUF6570"/>
    <property type="match status" value="1"/>
</dbReference>
<organism evidence="7 8">
    <name type="scientific">Chaetomium globosum (strain ATCC 6205 / CBS 148.51 / DSM 1962 / NBRC 6347 / NRRL 1970)</name>
    <name type="common">Soil fungus</name>
    <dbReference type="NCBI Taxonomy" id="306901"/>
    <lineage>
        <taxon>Eukaryota</taxon>
        <taxon>Fungi</taxon>
        <taxon>Dikarya</taxon>
        <taxon>Ascomycota</taxon>
        <taxon>Pezizomycotina</taxon>
        <taxon>Sordariomycetes</taxon>
        <taxon>Sordariomycetidae</taxon>
        <taxon>Sordariales</taxon>
        <taxon>Chaetomiaceae</taxon>
        <taxon>Chaetomium</taxon>
    </lineage>
</organism>
<feature type="region of interest" description="Disordered" evidence="2">
    <location>
        <begin position="351"/>
        <end position="379"/>
    </location>
</feature>
<dbReference type="InterPro" id="IPR046700">
    <property type="entry name" value="DUF6570"/>
</dbReference>
<keyword evidence="8" id="KW-1185">Reference proteome</keyword>
<evidence type="ECO:0000256" key="3">
    <source>
        <dbReference type="SAM" id="Phobius"/>
    </source>
</evidence>
<dbReference type="GO" id="GO:0016887">
    <property type="term" value="F:ATP hydrolysis activity"/>
    <property type="evidence" value="ECO:0007669"/>
    <property type="project" value="RHEA"/>
</dbReference>
<feature type="domain" description="DUF6570" evidence="6">
    <location>
        <begin position="804"/>
        <end position="937"/>
    </location>
</feature>
<feature type="compositionally biased region" description="Polar residues" evidence="2">
    <location>
        <begin position="2065"/>
        <end position="2086"/>
    </location>
</feature>
<keyword evidence="1" id="KW-0227">DNA damage</keyword>
<dbReference type="OrthoDB" id="10262656at2759"/>
<keyword evidence="1" id="KW-0347">Helicase</keyword>
<dbReference type="VEuPathDB" id="FungiDB:CHGG_06801"/>
<proteinExistence type="inferred from homology"/>
<dbReference type="GeneID" id="4391378"/>
<gene>
    <name evidence="7" type="ORF">CHGG_06801</name>
</gene>
<dbReference type="EMBL" id="CH408031">
    <property type="protein sequence ID" value="EAQ90182.1"/>
    <property type="molecule type" value="Genomic_DNA"/>
</dbReference>
<keyword evidence="1" id="KW-0233">DNA recombination</keyword>
<reference evidence="8" key="1">
    <citation type="journal article" date="2015" name="Genome Announc.">
        <title>Draft genome sequence of the cellulolytic fungus Chaetomium globosum.</title>
        <authorList>
            <person name="Cuomo C.A."/>
            <person name="Untereiner W.A."/>
            <person name="Ma L.-J."/>
            <person name="Grabherr M."/>
            <person name="Birren B.W."/>
        </authorList>
    </citation>
    <scope>NUCLEOTIDE SEQUENCE [LARGE SCALE GENOMIC DNA]</scope>
    <source>
        <strain evidence="8">ATCC 6205 / CBS 148.51 / DSM 1962 / NBRC 6347 / NRRL 1970</strain>
    </source>
</reference>
<dbReference type="PROSITE" id="PS00307">
    <property type="entry name" value="LECTIN_LEGUME_BETA"/>
    <property type="match status" value="1"/>
</dbReference>
<dbReference type="GO" id="GO:0006281">
    <property type="term" value="P:DNA repair"/>
    <property type="evidence" value="ECO:0007669"/>
    <property type="project" value="UniProtKB-KW"/>
</dbReference>
<keyword evidence="1" id="KW-0547">Nucleotide-binding</keyword>
<evidence type="ECO:0000313" key="7">
    <source>
        <dbReference type="EMBL" id="EAQ90182.1"/>
    </source>
</evidence>
<dbReference type="SUPFAM" id="SSF103473">
    <property type="entry name" value="MFS general substrate transporter"/>
    <property type="match status" value="1"/>
</dbReference>
<feature type="region of interest" description="Disordered" evidence="2">
    <location>
        <begin position="618"/>
        <end position="732"/>
    </location>
</feature>
<dbReference type="Proteomes" id="UP000001056">
    <property type="component" value="Unassembled WGS sequence"/>
</dbReference>
<dbReference type="InterPro" id="IPR025476">
    <property type="entry name" value="Helitron_helicase-like"/>
</dbReference>
<dbReference type="Gene3D" id="3.40.50.300">
    <property type="entry name" value="P-loop containing nucleotide triphosphate hydrolases"/>
    <property type="match status" value="1"/>
</dbReference>
<dbReference type="InterPro" id="IPR010285">
    <property type="entry name" value="DNA_helicase_pif1-like_DEAD"/>
</dbReference>
<dbReference type="SUPFAM" id="SSF52540">
    <property type="entry name" value="P-loop containing nucleoside triphosphate hydrolases"/>
    <property type="match status" value="2"/>
</dbReference>
<feature type="compositionally biased region" description="Basic and acidic residues" evidence="2">
    <location>
        <begin position="132"/>
        <end position="143"/>
    </location>
</feature>
<feature type="region of interest" description="Disordered" evidence="2">
    <location>
        <begin position="999"/>
        <end position="1023"/>
    </location>
</feature>
<feature type="transmembrane region" description="Helical" evidence="3">
    <location>
        <begin position="261"/>
        <end position="283"/>
    </location>
</feature>
<dbReference type="eggNOG" id="KOG0987">
    <property type="taxonomic scope" value="Eukaryota"/>
</dbReference>
<evidence type="ECO:0000313" key="8">
    <source>
        <dbReference type="Proteomes" id="UP000001056"/>
    </source>
</evidence>
<dbReference type="GO" id="GO:0000723">
    <property type="term" value="P:telomere maintenance"/>
    <property type="evidence" value="ECO:0007669"/>
    <property type="project" value="InterPro"/>
</dbReference>
<evidence type="ECO:0000256" key="1">
    <source>
        <dbReference type="RuleBase" id="RU363044"/>
    </source>
</evidence>
<dbReference type="InterPro" id="IPR027417">
    <property type="entry name" value="P-loop_NTPase"/>
</dbReference>
<keyword evidence="1" id="KW-0234">DNA repair</keyword>
<dbReference type="GO" id="GO:0006310">
    <property type="term" value="P:DNA recombination"/>
    <property type="evidence" value="ECO:0007669"/>
    <property type="project" value="UniProtKB-KW"/>
</dbReference>
<feature type="compositionally biased region" description="Low complexity" evidence="2">
    <location>
        <begin position="1"/>
        <end position="20"/>
    </location>
</feature>
<comment type="cofactor">
    <cofactor evidence="1">
        <name>Mg(2+)</name>
        <dbReference type="ChEBI" id="CHEBI:18420"/>
    </cofactor>
</comment>
<keyword evidence="3" id="KW-1133">Transmembrane helix</keyword>
<dbReference type="InterPro" id="IPR019825">
    <property type="entry name" value="Lectin_legB_Mn/Ca_BS"/>
</dbReference>
<evidence type="ECO:0000259" key="6">
    <source>
        <dbReference type="Pfam" id="PF20209"/>
    </source>
</evidence>
<feature type="transmembrane region" description="Helical" evidence="3">
    <location>
        <begin position="390"/>
        <end position="413"/>
    </location>
</feature>
<feature type="compositionally biased region" description="Basic and acidic residues" evidence="2">
    <location>
        <begin position="367"/>
        <end position="379"/>
    </location>
</feature>
<dbReference type="InterPro" id="IPR036259">
    <property type="entry name" value="MFS_trans_sf"/>
</dbReference>
<accession>Q2H3G4</accession>
<evidence type="ECO:0000256" key="2">
    <source>
        <dbReference type="SAM" id="MobiDB-lite"/>
    </source>
</evidence>
<dbReference type="GO" id="GO:0043139">
    <property type="term" value="F:5'-3' DNA helicase activity"/>
    <property type="evidence" value="ECO:0007669"/>
    <property type="project" value="UniProtKB-EC"/>
</dbReference>